<dbReference type="Gene3D" id="2.60.40.1470">
    <property type="entry name" value="ApaG domain"/>
    <property type="match status" value="2"/>
</dbReference>
<reference evidence="4" key="1">
    <citation type="submission" date="2021-01" db="EMBL/GenBank/DDBJ databases">
        <authorList>
            <person name="Corre E."/>
            <person name="Pelletier E."/>
            <person name="Niang G."/>
            <person name="Scheremetjew M."/>
            <person name="Finn R."/>
            <person name="Kale V."/>
            <person name="Holt S."/>
            <person name="Cochrane G."/>
            <person name="Meng A."/>
            <person name="Brown T."/>
            <person name="Cohen L."/>
        </authorList>
    </citation>
    <scope>NUCLEOTIDE SEQUENCE</scope>
    <source>
        <strain evidence="4">B650</strain>
    </source>
</reference>
<keyword evidence="2" id="KW-0732">Signal</keyword>
<feature type="signal peptide" evidence="2">
    <location>
        <begin position="1"/>
        <end position="19"/>
    </location>
</feature>
<dbReference type="Pfam" id="PF04379">
    <property type="entry name" value="DUF525"/>
    <property type="match status" value="2"/>
</dbReference>
<dbReference type="SUPFAM" id="SSF110069">
    <property type="entry name" value="ApaG-like"/>
    <property type="match status" value="2"/>
</dbReference>
<dbReference type="InterPro" id="IPR050718">
    <property type="entry name" value="ApaG-like"/>
</dbReference>
<dbReference type="PANTHER" id="PTHR47191:SF2">
    <property type="entry name" value="OS05G0170800 PROTEIN"/>
    <property type="match status" value="1"/>
</dbReference>
<feature type="region of interest" description="Disordered" evidence="1">
    <location>
        <begin position="62"/>
        <end position="89"/>
    </location>
</feature>
<feature type="chain" id="PRO_5031359642" description="ApaG domain-containing protein" evidence="2">
    <location>
        <begin position="20"/>
        <end position="691"/>
    </location>
</feature>
<name>A0A7S2PHS0_9STRA</name>
<dbReference type="InterPro" id="IPR036767">
    <property type="entry name" value="ApaG_sf"/>
</dbReference>
<protein>
    <recommendedName>
        <fullName evidence="3">ApaG domain-containing protein</fullName>
    </recommendedName>
</protein>
<dbReference type="InterPro" id="IPR007474">
    <property type="entry name" value="ApaG_domain"/>
</dbReference>
<feature type="domain" description="ApaG" evidence="3">
    <location>
        <begin position="357"/>
        <end position="497"/>
    </location>
</feature>
<organism evidence="4">
    <name type="scientific">Leptocylindrus danicus</name>
    <dbReference type="NCBI Taxonomy" id="163516"/>
    <lineage>
        <taxon>Eukaryota</taxon>
        <taxon>Sar</taxon>
        <taxon>Stramenopiles</taxon>
        <taxon>Ochrophyta</taxon>
        <taxon>Bacillariophyta</taxon>
        <taxon>Coscinodiscophyceae</taxon>
        <taxon>Chaetocerotophycidae</taxon>
        <taxon>Leptocylindrales</taxon>
        <taxon>Leptocylindraceae</taxon>
        <taxon>Leptocylindrus</taxon>
    </lineage>
</organism>
<evidence type="ECO:0000256" key="1">
    <source>
        <dbReference type="SAM" id="MobiDB-lite"/>
    </source>
</evidence>
<sequence length="691" mass="76323">MKIPSVALTALLATKSADAFAPQTTFANVRTFTSSGASHDIARPPVSTTECGMVSGGFLGDEIKPPNRMLDDEDAPIPDDVQQPLTPSQRKDNLNEIRNLQNVEIEDAKRYSNYEGFVNGRKKLKERKAKDPWFKINEALRKAVVMGDDAEADRLKKLVDQVGGPPGDIKTSKKPYATFDEVMDIGPSPARLEMEIKRERAKKNRLIWQESMKKREEAEKKNEEIWGDPYESAEMEKKKERSMRFLYAKLEERRKKEQEKLKKYIDEAKASGYGTVEEEMTPLDRALAAANKAAAEAKAKREGKPLPSSTSSSDDAIDTTASSASPPKKTDDNRIPGDTDIARGEISADTIVSDSSKISTNGLCVEVSSEYNAAQSDPTMRKHCFTYTVRITNESDTDTIQLASRRFEIQTIGTKQKDIVEGKGVTGKTPVLKPGETFEYTSTAPLSVRPIGTTPVAARMEGEYAFDILGPDGKPLTTEVMKAKLGTFHFIFPEDQRVKPVLDSDDADEDSFSNEVSTENTFSEDRGLPGDADMASGKIAKPYLNSSEAVCEGVRVEASSEYRPERSNPLQNKLCFAYNIRITNESSGTVQLVSRRFEIQTIGSDTKDVVQGPGVTGRQPILKPGESFEYTSTAPLNVDVDVMQDMENNEVAARMQGEYSFVKISEDGSPLSSTPLQAKLAMFHFIIGKEE</sequence>
<dbReference type="PANTHER" id="PTHR47191">
    <property type="entry name" value="OS05G0170800 PROTEIN"/>
    <property type="match status" value="1"/>
</dbReference>
<feature type="compositionally biased region" description="Low complexity" evidence="1">
    <location>
        <begin position="307"/>
        <end position="327"/>
    </location>
</feature>
<dbReference type="EMBL" id="HBGY01025419">
    <property type="protein sequence ID" value="CAD9597979.1"/>
    <property type="molecule type" value="Transcribed_RNA"/>
</dbReference>
<feature type="compositionally biased region" description="Acidic residues" evidence="1">
    <location>
        <begin position="503"/>
        <end position="512"/>
    </location>
</feature>
<feature type="region of interest" description="Disordered" evidence="1">
    <location>
        <begin position="294"/>
        <end position="348"/>
    </location>
</feature>
<evidence type="ECO:0000256" key="2">
    <source>
        <dbReference type="SAM" id="SignalP"/>
    </source>
</evidence>
<dbReference type="PROSITE" id="PS51087">
    <property type="entry name" value="APAG"/>
    <property type="match status" value="2"/>
</dbReference>
<evidence type="ECO:0000313" key="4">
    <source>
        <dbReference type="EMBL" id="CAD9597979.1"/>
    </source>
</evidence>
<dbReference type="AlphaFoldDB" id="A0A7S2PHS0"/>
<feature type="compositionally biased region" description="Basic and acidic residues" evidence="1">
    <location>
        <begin position="328"/>
        <end position="343"/>
    </location>
</feature>
<accession>A0A7S2PHS0</accession>
<feature type="domain" description="ApaG" evidence="3">
    <location>
        <begin position="548"/>
        <end position="691"/>
    </location>
</feature>
<evidence type="ECO:0000259" key="3">
    <source>
        <dbReference type="PROSITE" id="PS51087"/>
    </source>
</evidence>
<feature type="compositionally biased region" description="Basic and acidic residues" evidence="1">
    <location>
        <begin position="295"/>
        <end position="304"/>
    </location>
</feature>
<feature type="region of interest" description="Disordered" evidence="1">
    <location>
        <begin position="503"/>
        <end position="530"/>
    </location>
</feature>
<proteinExistence type="predicted"/>
<gene>
    <name evidence="4" type="ORF">LDAN0321_LOCUS15682</name>
</gene>